<gene>
    <name evidence="12" type="ORF">NLU13_7961</name>
</gene>
<keyword evidence="9 11" id="KW-0472">Membrane</keyword>
<dbReference type="PANTHER" id="PTHR23501">
    <property type="entry name" value="MAJOR FACILITATOR SUPERFAMILY"/>
    <property type="match status" value="1"/>
</dbReference>
<dbReference type="GO" id="GO:0006826">
    <property type="term" value="P:iron ion transport"/>
    <property type="evidence" value="ECO:0007669"/>
    <property type="project" value="UniProtKB-KW"/>
</dbReference>
<feature type="transmembrane region" description="Helical" evidence="11">
    <location>
        <begin position="286"/>
        <end position="307"/>
    </location>
</feature>
<feature type="transmembrane region" description="Helical" evidence="11">
    <location>
        <begin position="448"/>
        <end position="478"/>
    </location>
</feature>
<comment type="caution">
    <text evidence="12">The sequence shown here is derived from an EMBL/GenBank/DDBJ whole genome shotgun (WGS) entry which is preliminary data.</text>
</comment>
<dbReference type="FunFam" id="1.20.1250.20:FF:000284">
    <property type="entry name" value="Siderophore iron transporter mirB"/>
    <property type="match status" value="1"/>
</dbReference>
<evidence type="ECO:0000256" key="7">
    <source>
        <dbReference type="ARBA" id="ARBA00023004"/>
    </source>
</evidence>
<evidence type="ECO:0000256" key="5">
    <source>
        <dbReference type="ARBA" id="ARBA00022692"/>
    </source>
</evidence>
<keyword evidence="3" id="KW-0813">Transport</keyword>
<feature type="compositionally biased region" description="Basic and acidic residues" evidence="10">
    <location>
        <begin position="40"/>
        <end position="49"/>
    </location>
</feature>
<feature type="transmembrane region" description="Helical" evidence="11">
    <location>
        <begin position="76"/>
        <end position="93"/>
    </location>
</feature>
<accession>A0AA39L4R2</accession>
<dbReference type="SUPFAM" id="SSF103473">
    <property type="entry name" value="MFS general substrate transporter"/>
    <property type="match status" value="2"/>
</dbReference>
<dbReference type="Proteomes" id="UP001175261">
    <property type="component" value="Unassembled WGS sequence"/>
</dbReference>
<feature type="transmembrane region" description="Helical" evidence="11">
    <location>
        <begin position="352"/>
        <end position="372"/>
    </location>
</feature>
<keyword evidence="8" id="KW-0406">Ion transport</keyword>
<feature type="transmembrane region" description="Helical" evidence="11">
    <location>
        <begin position="113"/>
        <end position="133"/>
    </location>
</feature>
<protein>
    <recommendedName>
        <fullName evidence="14">Major facilitator superfamily (MFS) profile domain-containing protein</fullName>
    </recommendedName>
</protein>
<feature type="transmembrane region" description="Helical" evidence="11">
    <location>
        <begin position="173"/>
        <end position="190"/>
    </location>
</feature>
<reference evidence="12" key="1">
    <citation type="submission" date="2022-10" db="EMBL/GenBank/DDBJ databases">
        <title>Determination and structural analysis of whole genome sequence of Sarocladium strictum F4-1.</title>
        <authorList>
            <person name="Hu L."/>
            <person name="Jiang Y."/>
        </authorList>
    </citation>
    <scope>NUCLEOTIDE SEQUENCE</scope>
    <source>
        <strain evidence="12">F4-1</strain>
    </source>
</reference>
<dbReference type="EMBL" id="JAPDFR010000008">
    <property type="protein sequence ID" value="KAK0383869.1"/>
    <property type="molecule type" value="Genomic_DNA"/>
</dbReference>
<evidence type="ECO:0000313" key="13">
    <source>
        <dbReference type="Proteomes" id="UP001175261"/>
    </source>
</evidence>
<feature type="transmembrane region" description="Helical" evidence="11">
    <location>
        <begin position="392"/>
        <end position="411"/>
    </location>
</feature>
<comment type="similarity">
    <text evidence="2">Belongs to the major facilitator superfamily.</text>
</comment>
<evidence type="ECO:0000256" key="6">
    <source>
        <dbReference type="ARBA" id="ARBA00022989"/>
    </source>
</evidence>
<sequence length="597" mass="65486">MNIIKKVRGATASPESNAPAMDEPAPVQPNANNEPDAEAGLDKPEDPDSLKDMVAADAQHGVQAVEATALAWKKSTLAAIFVLMWLIYLTNGFQSNVAGTLQPYAASEWESHSLIPVINVVASCMQAAVFIPLSKILDLWGRAEGFLLMVCFATLGMALMAGSKNLATYCAAYVFWQVGWSGLIYSIDVITADTTKLKNRGLAYAFTSSAYMVTAFAGPAAAQQFLYHVSWRWGFGCFCIMLPVIAAPMYLMFRWNLKKAKMAGILVNKTSDLTVLQRIQWGLVEFDAFGSFLFAAGLVIFLLPFSIASDAPHGWRSGYIIAMIVLGFVLLILFGLYERFLAPKPFLNPKFLLDRTVIGVCLLDLIYQISYYCWASYFTSFLQVVNNLEPSQATWISNTFDIISGVLLFLVGYSMRKTGYFKWLLTLGIPLYILFQGLMIHFRQPGQSIGYLIMCEVFISIAGAAFILCMQVGVLAAVDHQHVAAALAILNVTGSVGGAIGGTVSASIWTNTFYKRLAQLLPADAMENLDMIYSDLDTQLSYPIGSPERLAIQHAYGYGQARMLAAGTGIMAISLISLLLIRNYDLRKLHQTKGVVF</sequence>
<feature type="transmembrane region" description="Helical" evidence="11">
    <location>
        <begin position="202"/>
        <end position="221"/>
    </location>
</feature>
<dbReference type="GO" id="GO:0010106">
    <property type="term" value="P:cellular response to iron ion starvation"/>
    <property type="evidence" value="ECO:0007669"/>
    <property type="project" value="UniProtKB-ARBA"/>
</dbReference>
<dbReference type="GO" id="GO:0022857">
    <property type="term" value="F:transmembrane transporter activity"/>
    <property type="evidence" value="ECO:0007669"/>
    <property type="project" value="InterPro"/>
</dbReference>
<feature type="transmembrane region" description="Helical" evidence="11">
    <location>
        <begin position="423"/>
        <end position="442"/>
    </location>
</feature>
<evidence type="ECO:0000256" key="11">
    <source>
        <dbReference type="SAM" id="Phobius"/>
    </source>
</evidence>
<organism evidence="12 13">
    <name type="scientific">Sarocladium strictum</name>
    <name type="common">Black bundle disease fungus</name>
    <name type="synonym">Acremonium strictum</name>
    <dbReference type="NCBI Taxonomy" id="5046"/>
    <lineage>
        <taxon>Eukaryota</taxon>
        <taxon>Fungi</taxon>
        <taxon>Dikarya</taxon>
        <taxon>Ascomycota</taxon>
        <taxon>Pezizomycotina</taxon>
        <taxon>Sordariomycetes</taxon>
        <taxon>Hypocreomycetidae</taxon>
        <taxon>Hypocreales</taxon>
        <taxon>Sarocladiaceae</taxon>
        <taxon>Sarocladium</taxon>
    </lineage>
</organism>
<feature type="transmembrane region" description="Helical" evidence="11">
    <location>
        <begin position="145"/>
        <end position="161"/>
    </location>
</feature>
<keyword evidence="5 11" id="KW-0812">Transmembrane</keyword>
<proteinExistence type="inferred from homology"/>
<dbReference type="PANTHER" id="PTHR23501:SF50">
    <property type="entry name" value="MFS SIDEROCHROME IRON TRANSPORTER MIRB (AFU_ORTHOLOGUE AFUA_3G03640)-RELATED"/>
    <property type="match status" value="1"/>
</dbReference>
<evidence type="ECO:0008006" key="14">
    <source>
        <dbReference type="Google" id="ProtNLM"/>
    </source>
</evidence>
<evidence type="ECO:0000256" key="2">
    <source>
        <dbReference type="ARBA" id="ARBA00008335"/>
    </source>
</evidence>
<feature type="transmembrane region" description="Helical" evidence="11">
    <location>
        <begin position="485"/>
        <end position="509"/>
    </location>
</feature>
<feature type="transmembrane region" description="Helical" evidence="11">
    <location>
        <begin position="233"/>
        <end position="253"/>
    </location>
</feature>
<dbReference type="InterPro" id="IPR011701">
    <property type="entry name" value="MFS"/>
</dbReference>
<keyword evidence="13" id="KW-1185">Reference proteome</keyword>
<keyword evidence="7" id="KW-0408">Iron</keyword>
<dbReference type="InterPro" id="IPR036259">
    <property type="entry name" value="MFS_trans_sf"/>
</dbReference>
<evidence type="ECO:0000313" key="12">
    <source>
        <dbReference type="EMBL" id="KAK0383869.1"/>
    </source>
</evidence>
<evidence type="ECO:0000256" key="1">
    <source>
        <dbReference type="ARBA" id="ARBA00004141"/>
    </source>
</evidence>
<evidence type="ECO:0000256" key="10">
    <source>
        <dbReference type="SAM" id="MobiDB-lite"/>
    </source>
</evidence>
<feature type="transmembrane region" description="Helical" evidence="11">
    <location>
        <begin position="319"/>
        <end position="340"/>
    </location>
</feature>
<comment type="subcellular location">
    <subcellularLocation>
        <location evidence="1">Membrane</location>
        <topology evidence="1">Multi-pass membrane protein</topology>
    </subcellularLocation>
</comment>
<dbReference type="Pfam" id="PF07690">
    <property type="entry name" value="MFS_1"/>
    <property type="match status" value="1"/>
</dbReference>
<dbReference type="AlphaFoldDB" id="A0AA39L4R2"/>
<evidence type="ECO:0000256" key="8">
    <source>
        <dbReference type="ARBA" id="ARBA00023065"/>
    </source>
</evidence>
<name>A0AA39L4R2_SARSR</name>
<evidence type="ECO:0000256" key="9">
    <source>
        <dbReference type="ARBA" id="ARBA00023136"/>
    </source>
</evidence>
<dbReference type="GO" id="GO:0005886">
    <property type="term" value="C:plasma membrane"/>
    <property type="evidence" value="ECO:0007669"/>
    <property type="project" value="TreeGrafter"/>
</dbReference>
<dbReference type="FunFam" id="1.20.1250.20:FF:000302">
    <property type="entry name" value="MFS siderochrome iron transporter MirB"/>
    <property type="match status" value="1"/>
</dbReference>
<keyword evidence="6 11" id="KW-1133">Transmembrane helix</keyword>
<keyword evidence="4" id="KW-0410">Iron transport</keyword>
<feature type="region of interest" description="Disordered" evidence="10">
    <location>
        <begin position="1"/>
        <end position="49"/>
    </location>
</feature>
<feature type="transmembrane region" description="Helical" evidence="11">
    <location>
        <begin position="563"/>
        <end position="581"/>
    </location>
</feature>
<evidence type="ECO:0000256" key="3">
    <source>
        <dbReference type="ARBA" id="ARBA00022448"/>
    </source>
</evidence>
<dbReference type="Gene3D" id="1.20.1250.20">
    <property type="entry name" value="MFS general substrate transporter like domains"/>
    <property type="match status" value="2"/>
</dbReference>
<evidence type="ECO:0000256" key="4">
    <source>
        <dbReference type="ARBA" id="ARBA00022496"/>
    </source>
</evidence>